<comment type="caution">
    <text evidence="1">The sequence shown here is derived from an EMBL/GenBank/DDBJ whole genome shotgun (WGS) entry which is preliminary data.</text>
</comment>
<sequence>MVKSPAASREWQSLVVGLYIQAAVTAGALGGEWGVSTKLSLIPQFVVTCPSDLARLAGEISSEQVQLPITTVELQLLLPLTTSDEVERCLNDAESFSCHAYDLRTTRRDAIKVLSLTPMFKTWRLVLAEFPPEAVQNFIFNINLPASSIVTTWVDSRIYWRRHVPKTGGLTILEGRFYQAVLILATVMRIRSKGKANFSLTGAEEYVAMQSQNDRREEIVFSSLKSTLQQLSN</sequence>
<evidence type="ECO:0000313" key="1">
    <source>
        <dbReference type="EMBL" id="THV71467.1"/>
    </source>
</evidence>
<reference evidence="1 2" key="1">
    <citation type="submission" date="2018-10" db="EMBL/GenBank/DDBJ databases">
        <title>Fifty Aureobasidium pullulans genomes reveal a recombining polyextremotolerant generalist.</title>
        <authorList>
            <person name="Gostincar C."/>
            <person name="Turk M."/>
            <person name="Zajc J."/>
            <person name="Gunde-Cimerman N."/>
        </authorList>
    </citation>
    <scope>NUCLEOTIDE SEQUENCE [LARGE SCALE GENOMIC DNA]</scope>
    <source>
        <strain evidence="1 2">EXF-11900</strain>
    </source>
</reference>
<name>A0A4S8SKZ2_AURPU</name>
<gene>
    <name evidence="1" type="ORF">D6D28_04426</name>
</gene>
<dbReference type="EMBL" id="QZAF01000151">
    <property type="protein sequence ID" value="THV71467.1"/>
    <property type="molecule type" value="Genomic_DNA"/>
</dbReference>
<dbReference type="AlphaFoldDB" id="A0A4S8SKZ2"/>
<organism evidence="1 2">
    <name type="scientific">Aureobasidium pullulans</name>
    <name type="common">Black yeast</name>
    <name type="synonym">Pullularia pullulans</name>
    <dbReference type="NCBI Taxonomy" id="5580"/>
    <lineage>
        <taxon>Eukaryota</taxon>
        <taxon>Fungi</taxon>
        <taxon>Dikarya</taxon>
        <taxon>Ascomycota</taxon>
        <taxon>Pezizomycotina</taxon>
        <taxon>Dothideomycetes</taxon>
        <taxon>Dothideomycetidae</taxon>
        <taxon>Dothideales</taxon>
        <taxon>Saccotheciaceae</taxon>
        <taxon>Aureobasidium</taxon>
    </lineage>
</organism>
<protein>
    <submittedName>
        <fullName evidence="1">Uncharacterized protein</fullName>
    </submittedName>
</protein>
<evidence type="ECO:0000313" key="2">
    <source>
        <dbReference type="Proteomes" id="UP000304951"/>
    </source>
</evidence>
<accession>A0A4S8SKZ2</accession>
<dbReference type="Proteomes" id="UP000304951">
    <property type="component" value="Unassembled WGS sequence"/>
</dbReference>
<proteinExistence type="predicted"/>